<name>A0A813FWG1_POLGL</name>
<proteinExistence type="predicted"/>
<feature type="non-terminal residue" evidence="2">
    <location>
        <position position="1"/>
    </location>
</feature>
<dbReference type="InterPro" id="IPR036691">
    <property type="entry name" value="Endo/exonu/phosph_ase_sf"/>
</dbReference>
<dbReference type="InterPro" id="IPR051553">
    <property type="entry name" value="Ran_GTPase-activating"/>
</dbReference>
<dbReference type="SUPFAM" id="SSF56219">
    <property type="entry name" value="DNase I-like"/>
    <property type="match status" value="1"/>
</dbReference>
<protein>
    <recommendedName>
        <fullName evidence="4">Endonuclease/exonuclease/phosphatase domain-containing protein</fullName>
    </recommendedName>
</protein>
<evidence type="ECO:0008006" key="4">
    <source>
        <dbReference type="Google" id="ProtNLM"/>
    </source>
</evidence>
<feature type="coiled-coil region" evidence="1">
    <location>
        <begin position="381"/>
        <end position="412"/>
    </location>
</feature>
<dbReference type="InterPro" id="IPR009091">
    <property type="entry name" value="RCC1/BLIP-II"/>
</dbReference>
<dbReference type="PANTHER" id="PTHR45982">
    <property type="entry name" value="REGULATOR OF CHROMOSOME CONDENSATION"/>
    <property type="match status" value="1"/>
</dbReference>
<dbReference type="Proteomes" id="UP000654075">
    <property type="component" value="Unassembled WGS sequence"/>
</dbReference>
<dbReference type="EMBL" id="CAJNNV010025906">
    <property type="protein sequence ID" value="CAE8616562.1"/>
    <property type="molecule type" value="Genomic_DNA"/>
</dbReference>
<organism evidence="2 3">
    <name type="scientific">Polarella glacialis</name>
    <name type="common">Dinoflagellate</name>
    <dbReference type="NCBI Taxonomy" id="89957"/>
    <lineage>
        <taxon>Eukaryota</taxon>
        <taxon>Sar</taxon>
        <taxon>Alveolata</taxon>
        <taxon>Dinophyceae</taxon>
        <taxon>Suessiales</taxon>
        <taxon>Suessiaceae</taxon>
        <taxon>Polarella</taxon>
    </lineage>
</organism>
<comment type="caution">
    <text evidence="2">The sequence shown here is derived from an EMBL/GenBank/DDBJ whole genome shotgun (WGS) entry which is preliminary data.</text>
</comment>
<evidence type="ECO:0000313" key="3">
    <source>
        <dbReference type="Proteomes" id="UP000654075"/>
    </source>
</evidence>
<gene>
    <name evidence="2" type="ORF">PGLA1383_LOCUS34242</name>
</gene>
<dbReference type="PANTHER" id="PTHR45982:SF1">
    <property type="entry name" value="REGULATOR OF CHROMOSOME CONDENSATION"/>
    <property type="match status" value="1"/>
</dbReference>
<sequence>VTMNLRRYADFHPDPAVGRRELRRAFGTRMPDVLCVQESLEGIDVFAELGYKRVSSSVMRSQTLRDSVYGCPAELSAVGSSSHGRLLVNELYVKTGDASWEAIDSGAAQISSDLSLDFEGSAESVPRGSWTLATRSAVWAKLQHRGRPAGPFVYVLNVQLSGGDIEDGFYAGPLVEERRLQIERVLELFTTRLGLGSADLGILAGDFRHSHPEDSVGVKLQVPRDAAGSGCNPDELYRRYRSYLTSPFNLLKERGWRIAYKQSQVGPTSPAGRLVDYIATSRAVSAKARGLSVSSGHMPSRATEHAALSDHNFVEALFSVRFPENSVPSGVSSPISSSVLTKKKLQMMTRGLSSATWLSNGALAAAVQSGATRRERLTCEHEDLAREHRTEKAAAQQLQGQLSSEMRELRDQCHGQVQTVGMLTQRLADARGAVTAELRGAASIRTQLQNELQSEESQRRVVEASSSYEESEAMFRVATAEQQLASMTAVRESLVEQLKHSLRIQDELFSHITSERQGRAELEVSREREVLKSEAALWQKEEAFVKTRVAPDSSARELQRLSESKLDFQEQLDCMKEALAECRQDDIALELVDERDSLIEKLLEKLELEAGRNEDLQEELDSRPNDSADGSVVTWGCAWGGGDSSAIAPLLTEGVVQVCGNDMAFAAIKADGSVVTWGDAGCGGDSSAVAPCLVEGVVQVCGSCNAFSAIKKDGSVVTWGGVLVGGDSSAVAALLTEGVVQICASDMAFAAIKADGSVVTWGDAGCGGDSSAVAPLLTSGVVQVCGIADAFAAIKADGSVVTWGDAGCGGDSSAVATLLTEGVFQVCGSADAFSAIKEDGSVVTWGDDDCGGDSSAVAPLLTEGVVQICGSDTAFAAIKADGSVVTWGDARNGGDSSAVAPLLTEGIVEICRNSVAFAAIKADGSVVTWGDANCGGDSSAVATLLTEGVVQICGIASAFAAIKADGSVVTWGDADCGGDSSAVAPLLTGGVVQVCGNTIAFAAIKADGSVVTWGGADSSAVAALLMEGVVQVY</sequence>
<dbReference type="SUPFAM" id="SSF50985">
    <property type="entry name" value="RCC1/BLIP-II"/>
    <property type="match status" value="2"/>
</dbReference>
<feature type="coiled-coil region" evidence="1">
    <location>
        <begin position="558"/>
        <end position="623"/>
    </location>
</feature>
<keyword evidence="3" id="KW-1185">Reference proteome</keyword>
<dbReference type="Gene3D" id="2.130.10.30">
    <property type="entry name" value="Regulator of chromosome condensation 1/beta-lactamase-inhibitor protein II"/>
    <property type="match status" value="3"/>
</dbReference>
<dbReference type="Gene3D" id="3.60.10.10">
    <property type="entry name" value="Endonuclease/exonuclease/phosphatase"/>
    <property type="match status" value="1"/>
</dbReference>
<keyword evidence="1" id="KW-0175">Coiled coil</keyword>
<dbReference type="AlphaFoldDB" id="A0A813FWG1"/>
<accession>A0A813FWG1</accession>
<evidence type="ECO:0000313" key="2">
    <source>
        <dbReference type="EMBL" id="CAE8616562.1"/>
    </source>
</evidence>
<reference evidence="2" key="1">
    <citation type="submission" date="2021-02" db="EMBL/GenBank/DDBJ databases">
        <authorList>
            <person name="Dougan E. K."/>
            <person name="Rhodes N."/>
            <person name="Thang M."/>
            <person name="Chan C."/>
        </authorList>
    </citation>
    <scope>NUCLEOTIDE SEQUENCE</scope>
</reference>
<feature type="coiled-coil region" evidence="1">
    <location>
        <begin position="438"/>
        <end position="497"/>
    </location>
</feature>
<dbReference type="OrthoDB" id="5370059at2759"/>
<evidence type="ECO:0000256" key="1">
    <source>
        <dbReference type="SAM" id="Coils"/>
    </source>
</evidence>